<feature type="domain" description="Guanylate cyclase" evidence="2">
    <location>
        <begin position="170"/>
        <end position="279"/>
    </location>
</feature>
<dbReference type="PROSITE" id="PS50125">
    <property type="entry name" value="GUANYLATE_CYCLASE_2"/>
    <property type="match status" value="1"/>
</dbReference>
<comment type="similarity">
    <text evidence="1">Belongs to the adenylyl cyclase class-3 family.</text>
</comment>
<dbReference type="SMART" id="SM00044">
    <property type="entry name" value="CYCc"/>
    <property type="match status" value="1"/>
</dbReference>
<organism evidence="3 4">
    <name type="scientific">Nocardioides daedukensis</name>
    <dbReference type="NCBI Taxonomy" id="634462"/>
    <lineage>
        <taxon>Bacteria</taxon>
        <taxon>Bacillati</taxon>
        <taxon>Actinomycetota</taxon>
        <taxon>Actinomycetes</taxon>
        <taxon>Propionibacteriales</taxon>
        <taxon>Nocardioidaceae</taxon>
        <taxon>Nocardioides</taxon>
    </lineage>
</organism>
<dbReference type="GO" id="GO:0006171">
    <property type="term" value="P:cAMP biosynthetic process"/>
    <property type="evidence" value="ECO:0007669"/>
    <property type="project" value="TreeGrafter"/>
</dbReference>
<dbReference type="GO" id="GO:0004016">
    <property type="term" value="F:adenylate cyclase activity"/>
    <property type="evidence" value="ECO:0007669"/>
    <property type="project" value="UniProtKB-EC"/>
</dbReference>
<dbReference type="Pfam" id="PF16701">
    <property type="entry name" value="Ad_Cy_reg"/>
    <property type="match status" value="1"/>
</dbReference>
<proteinExistence type="inferred from homology"/>
<dbReference type="InterPro" id="IPR001054">
    <property type="entry name" value="A/G_cyclase"/>
</dbReference>
<protein>
    <submittedName>
        <fullName evidence="3">Adenylate cyclase</fullName>
        <ecNumber evidence="3">4.6.1.1</ecNumber>
    </submittedName>
</protein>
<evidence type="ECO:0000259" key="2">
    <source>
        <dbReference type="PROSITE" id="PS50125"/>
    </source>
</evidence>
<dbReference type="PANTHER" id="PTHR43081:SF19">
    <property type="entry name" value="PH-SENSITIVE ADENYLATE CYCLASE RV1264"/>
    <property type="match status" value="1"/>
</dbReference>
<keyword evidence="3" id="KW-0456">Lyase</keyword>
<dbReference type="Proteomes" id="UP000540656">
    <property type="component" value="Unassembled WGS sequence"/>
</dbReference>
<dbReference type="InterPro" id="IPR050697">
    <property type="entry name" value="Adenylyl/Guanylyl_Cyclase_3/4"/>
</dbReference>
<gene>
    <name evidence="3" type="ORF">BJ980_003227</name>
</gene>
<dbReference type="EMBL" id="JACCAA010000001">
    <property type="protein sequence ID" value="NYG60304.1"/>
    <property type="molecule type" value="Genomic_DNA"/>
</dbReference>
<evidence type="ECO:0000313" key="3">
    <source>
        <dbReference type="EMBL" id="NYG60304.1"/>
    </source>
</evidence>
<dbReference type="RefSeq" id="WP_246279991.1">
    <property type="nucleotide sequence ID" value="NZ_JACCAA010000001.1"/>
</dbReference>
<accession>A0A7Y9S3F9</accession>
<name>A0A7Y9S3F9_9ACTN</name>
<evidence type="ECO:0000313" key="4">
    <source>
        <dbReference type="Proteomes" id="UP000540656"/>
    </source>
</evidence>
<sequence>MTEPEHTHQPALTREDLVRGILGEDAEFTAAEIAENASVSVDTTRRLWRALGFPEYAESEVAFTRADAAALGILHGTVEAGLIDVDTALNLTRAVGTTMARLADWEVGALVPILGEVEGDRVAAAMKLVEQVGAPFEHLMLYAWRRHLAAAAGRIEEFGPDDEVKTSHVTVGFADIVAFSALSNEIGEERVGDLVEVFESRCHDVVSAHRGRVIKSLGDSVLFVSDDAVRALDIADGIIQVIGRDARMPDVRVGLASGGVVMRMGDVFGPSVNLAARLTAVARRNRVIVDAATASLLPTEAFDTRSLPARPLRGFGLVEPIAVKRL</sequence>
<dbReference type="InterPro" id="IPR029787">
    <property type="entry name" value="Nucleotide_cyclase"/>
</dbReference>
<dbReference type="Gene3D" id="3.30.70.1230">
    <property type="entry name" value="Nucleotide cyclase"/>
    <property type="match status" value="1"/>
</dbReference>
<evidence type="ECO:0000256" key="1">
    <source>
        <dbReference type="ARBA" id="ARBA00005381"/>
    </source>
</evidence>
<dbReference type="InterPro" id="IPR032026">
    <property type="entry name" value="Ad_Cy_reg"/>
</dbReference>
<dbReference type="AlphaFoldDB" id="A0A7Y9S3F9"/>
<dbReference type="EC" id="4.6.1.1" evidence="3"/>
<comment type="caution">
    <text evidence="3">The sequence shown here is derived from an EMBL/GenBank/DDBJ whole genome shotgun (WGS) entry which is preliminary data.</text>
</comment>
<dbReference type="Pfam" id="PF00211">
    <property type="entry name" value="Guanylate_cyc"/>
    <property type="match status" value="1"/>
</dbReference>
<keyword evidence="4" id="KW-1185">Reference proteome</keyword>
<dbReference type="GO" id="GO:0035556">
    <property type="term" value="P:intracellular signal transduction"/>
    <property type="evidence" value="ECO:0007669"/>
    <property type="project" value="InterPro"/>
</dbReference>
<reference evidence="3 4" key="1">
    <citation type="submission" date="2020-07" db="EMBL/GenBank/DDBJ databases">
        <title>Sequencing the genomes of 1000 actinobacteria strains.</title>
        <authorList>
            <person name="Klenk H.-P."/>
        </authorList>
    </citation>
    <scope>NUCLEOTIDE SEQUENCE [LARGE SCALE GENOMIC DNA]</scope>
    <source>
        <strain evidence="3 4">DSM 23819</strain>
    </source>
</reference>
<dbReference type="PANTHER" id="PTHR43081">
    <property type="entry name" value="ADENYLATE CYCLASE, TERMINAL-DIFFERENTIATION SPECIFIC-RELATED"/>
    <property type="match status" value="1"/>
</dbReference>
<dbReference type="SUPFAM" id="SSF55073">
    <property type="entry name" value="Nucleotide cyclase"/>
    <property type="match status" value="1"/>
</dbReference>
<dbReference type="CDD" id="cd07302">
    <property type="entry name" value="CHD"/>
    <property type="match status" value="1"/>
</dbReference>